<dbReference type="RefSeq" id="WP_357541541.1">
    <property type="nucleotide sequence ID" value="NZ_JBCGDC010000006.1"/>
</dbReference>
<comment type="caution">
    <text evidence="2">The sequence shown here is derived from an EMBL/GenBank/DDBJ whole genome shotgun (WGS) entry which is preliminary data.</text>
</comment>
<accession>A0ABV5CJI1</accession>
<name>A0ABV5CJI1_9ACTN</name>
<evidence type="ECO:0000313" key="3">
    <source>
        <dbReference type="Proteomes" id="UP001582793"/>
    </source>
</evidence>
<evidence type="ECO:0000256" key="1">
    <source>
        <dbReference type="SAM" id="MobiDB-lite"/>
    </source>
</evidence>
<sequence length="46" mass="5413">MSIVQKIRTFLSSPQGRKLTSQAQQQLSKPENQQKLRNLASRFKRR</sequence>
<gene>
    <name evidence="2" type="ORF">AAFH96_03400</name>
</gene>
<proteinExistence type="predicted"/>
<feature type="compositionally biased region" description="Polar residues" evidence="1">
    <location>
        <begin position="14"/>
        <end position="36"/>
    </location>
</feature>
<organism evidence="2 3">
    <name type="scientific">Polymorphospora lycopeni</name>
    <dbReference type="NCBI Taxonomy" id="3140240"/>
    <lineage>
        <taxon>Bacteria</taxon>
        <taxon>Bacillati</taxon>
        <taxon>Actinomycetota</taxon>
        <taxon>Actinomycetes</taxon>
        <taxon>Micromonosporales</taxon>
        <taxon>Micromonosporaceae</taxon>
        <taxon>Polymorphospora</taxon>
    </lineage>
</organism>
<evidence type="ECO:0000313" key="2">
    <source>
        <dbReference type="EMBL" id="MFB6392151.1"/>
    </source>
</evidence>
<keyword evidence="3" id="KW-1185">Reference proteome</keyword>
<protein>
    <submittedName>
        <fullName evidence="2">Uncharacterized protein</fullName>
    </submittedName>
</protein>
<feature type="region of interest" description="Disordered" evidence="1">
    <location>
        <begin position="14"/>
        <end position="46"/>
    </location>
</feature>
<dbReference type="EMBL" id="JBCGDC010000006">
    <property type="protein sequence ID" value="MFB6392151.1"/>
    <property type="molecule type" value="Genomic_DNA"/>
</dbReference>
<dbReference type="Proteomes" id="UP001582793">
    <property type="component" value="Unassembled WGS sequence"/>
</dbReference>
<reference evidence="2 3" key="1">
    <citation type="submission" date="2024-04" db="EMBL/GenBank/DDBJ databases">
        <title>Polymorphospora sp. isolated from Baiyangdian Lake in Xiong'an New Area.</title>
        <authorList>
            <person name="Zhang X."/>
            <person name="Liu J."/>
        </authorList>
    </citation>
    <scope>NUCLEOTIDE SEQUENCE [LARGE SCALE GENOMIC DNA]</scope>
    <source>
        <strain evidence="2 3">2-325</strain>
    </source>
</reference>